<evidence type="ECO:0008006" key="3">
    <source>
        <dbReference type="Google" id="ProtNLM"/>
    </source>
</evidence>
<dbReference type="STRING" id="595670.SAMN05421643_102201"/>
<dbReference type="EMBL" id="FNPK01000002">
    <property type="protein sequence ID" value="SDY02712.1"/>
    <property type="molecule type" value="Genomic_DNA"/>
</dbReference>
<dbReference type="AlphaFoldDB" id="A0A1H3GH67"/>
<organism evidence="1 2">
    <name type="scientific">Acinetobacter kyonggiensis</name>
    <dbReference type="NCBI Taxonomy" id="595670"/>
    <lineage>
        <taxon>Bacteria</taxon>
        <taxon>Pseudomonadati</taxon>
        <taxon>Pseudomonadota</taxon>
        <taxon>Gammaproteobacteria</taxon>
        <taxon>Moraxellales</taxon>
        <taxon>Moraxellaceae</taxon>
        <taxon>Acinetobacter</taxon>
    </lineage>
</organism>
<evidence type="ECO:0000313" key="2">
    <source>
        <dbReference type="Proteomes" id="UP000199035"/>
    </source>
</evidence>
<protein>
    <recommendedName>
        <fullName evidence="3">Apea-like HEPN domain-containing protein</fullName>
    </recommendedName>
</protein>
<dbReference type="RefSeq" id="WP_092687511.1">
    <property type="nucleotide sequence ID" value="NZ_FNPK01000002.1"/>
</dbReference>
<evidence type="ECO:0000313" key="1">
    <source>
        <dbReference type="EMBL" id="SDY02712.1"/>
    </source>
</evidence>
<name>A0A1H3GH67_9GAMM</name>
<gene>
    <name evidence="1" type="ORF">SAMN05421643_102201</name>
</gene>
<sequence>METQQILEIPSNKINTITSTIGDSRSERNETIFSLFNDNLKFRYVKNYQNKSYIELIGNFQTNRTHDCLRLYYGLTTGCLLQFYYSFQQIKKERIQRINSINTNKIDHRFFQVCPTNISVDNKLSLDFHENFLVIIFKLAAENENIFNSVFEQWSRLWDASRSTQQILNLVITTSVEGLLNDIFIPIFEEDVDQKLLDEISNIKNIIKALDINHSYKQRLHNSISYLKNITANKALNLLVIKKVLTKDEVKAWKELRNEVAHPKNKILDIDDQKKVESNFLLCLNLFNNLIFQALRYDGVRYYFTNEDSPKITEFKHCQDLLDKS</sequence>
<accession>A0A1H3GH67</accession>
<keyword evidence="2" id="KW-1185">Reference proteome</keyword>
<dbReference type="Proteomes" id="UP000199035">
    <property type="component" value="Unassembled WGS sequence"/>
</dbReference>
<reference evidence="2" key="1">
    <citation type="submission" date="2016-10" db="EMBL/GenBank/DDBJ databases">
        <authorList>
            <person name="Varghese N."/>
            <person name="Submissions S."/>
        </authorList>
    </citation>
    <scope>NUCLEOTIDE SEQUENCE [LARGE SCALE GENOMIC DNA]</scope>
    <source>
        <strain evidence="2">ANC 5109</strain>
    </source>
</reference>
<proteinExistence type="predicted"/>